<gene>
    <name evidence="2" type="ORF">RM877_01760</name>
</gene>
<evidence type="ECO:0000313" key="2">
    <source>
        <dbReference type="EMBL" id="MDT0433399.1"/>
    </source>
</evidence>
<dbReference type="RefSeq" id="WP_093832536.1">
    <property type="nucleotide sequence ID" value="NZ_JAVRES010000001.1"/>
</dbReference>
<feature type="domain" description="Trypsin-co-occurring" evidence="1">
    <location>
        <begin position="2"/>
        <end position="79"/>
    </location>
</feature>
<name>A0ABD5EG81_9ACTN</name>
<dbReference type="AlphaFoldDB" id="A0ABD5EG81"/>
<dbReference type="Pfam" id="PF19631">
    <property type="entry name" value="Trypco2"/>
    <property type="match status" value="1"/>
</dbReference>
<dbReference type="InterPro" id="IPR045608">
    <property type="entry name" value="Trypco2"/>
</dbReference>
<reference evidence="3" key="1">
    <citation type="submission" date="2023-07" db="EMBL/GenBank/DDBJ databases">
        <title>30 novel species of actinomycetes from the DSMZ collection.</title>
        <authorList>
            <person name="Nouioui I."/>
        </authorList>
    </citation>
    <scope>NUCLEOTIDE SEQUENCE [LARGE SCALE GENOMIC DNA]</scope>
    <source>
        <strain evidence="3">DSM 41981</strain>
    </source>
</reference>
<evidence type="ECO:0000259" key="1">
    <source>
        <dbReference type="Pfam" id="PF19631"/>
    </source>
</evidence>
<organism evidence="2 3">
    <name type="scientific">Streptomyces doudnae</name>
    <dbReference type="NCBI Taxonomy" id="3075536"/>
    <lineage>
        <taxon>Bacteria</taxon>
        <taxon>Bacillati</taxon>
        <taxon>Actinomycetota</taxon>
        <taxon>Actinomycetes</taxon>
        <taxon>Kitasatosporales</taxon>
        <taxon>Streptomycetaceae</taxon>
        <taxon>Streptomyces</taxon>
    </lineage>
</organism>
<proteinExistence type="predicted"/>
<accession>A0ABD5EG81</accession>
<dbReference type="Proteomes" id="UP001183535">
    <property type="component" value="Unassembled WGS sequence"/>
</dbReference>
<evidence type="ECO:0000313" key="3">
    <source>
        <dbReference type="Proteomes" id="UP001183535"/>
    </source>
</evidence>
<protein>
    <submittedName>
        <fullName evidence="2">Trypco2 family protein</fullName>
    </submittedName>
</protein>
<comment type="caution">
    <text evidence="2">The sequence shown here is derived from an EMBL/GenBank/DDBJ whole genome shotgun (WGS) entry which is preliminary data.</text>
</comment>
<dbReference type="EMBL" id="JAVRES010000001">
    <property type="protein sequence ID" value="MDT0433399.1"/>
    <property type="molecule type" value="Genomic_DNA"/>
</dbReference>
<sequence>MIELSTVIRDLRAELERAVAAAEGAALRFELQTIELEMSVTLERSAQAGAKVRFWVVDTNAEASVASASTQRIRLALQPALTGSETTYIHGRAEDHEE</sequence>
<keyword evidence="3" id="KW-1185">Reference proteome</keyword>